<dbReference type="RefSeq" id="WP_188583190.1">
    <property type="nucleotide sequence ID" value="NZ_BMCT01000008.1"/>
</dbReference>
<feature type="signal peptide" evidence="7">
    <location>
        <begin position="1"/>
        <end position="21"/>
    </location>
</feature>
<evidence type="ECO:0000259" key="8">
    <source>
        <dbReference type="Pfam" id="PF01593"/>
    </source>
</evidence>
<sequence>MSAAFSRRALLAGAFSLPAFAHALGQTSGQVDVVIVGAGAAGIAAARRVAAAGRSYALIEAGKRVGGRTSTDTAAFGVPFDLGARRLHAPAGLPLAELGRQAGLELYAAPRGARLYQGLKEAGDTAYEDFVAATRRAERAIGAAGDAGRDLPAARVLPPDLGPYGPLATFLLGPLRCARELDQVSTVDFSRADDRDEALLSRAGLGTLVAKLAEGLNVRLETAATAVDYGPRNVEVRTARGTLTGRAVILAVPPSLFSAGKIRISPGLPTRQRSAIERIPLGHREHVAFLLPGNPLGAQPDETLLVQGAGARTLVLNARIGGSDLHVMELGGKAAQALTDGKDNAGADYVRAALQAEFGADVGKRMGKSIQTRWSKDPLTLGGISCALPGSGNMRRAFTEVVANRLIFAGEHAHETLWGTVAGAWLSGERAAGQALRFLGVQGAALER</sequence>
<dbReference type="PANTHER" id="PTHR10742:SF410">
    <property type="entry name" value="LYSINE-SPECIFIC HISTONE DEMETHYLASE 2"/>
    <property type="match status" value="1"/>
</dbReference>
<dbReference type="PANTHER" id="PTHR10742">
    <property type="entry name" value="FLAVIN MONOAMINE OXIDASE"/>
    <property type="match status" value="1"/>
</dbReference>
<comment type="similarity">
    <text evidence="2">Belongs to the tryptophan 2-monooxygenase family.</text>
</comment>
<accession>A0A917CDQ7</accession>
<dbReference type="InterPro" id="IPR036188">
    <property type="entry name" value="FAD/NAD-bd_sf"/>
</dbReference>
<dbReference type="GO" id="GO:0050361">
    <property type="term" value="F:tryptophan 2-monooxygenase activity"/>
    <property type="evidence" value="ECO:0007669"/>
    <property type="project" value="UniProtKB-EC"/>
</dbReference>
<dbReference type="EC" id="1.13.12.3" evidence="3"/>
<dbReference type="Gene3D" id="3.50.50.60">
    <property type="entry name" value="FAD/NAD(P)-binding domain"/>
    <property type="match status" value="1"/>
</dbReference>
<comment type="catalytic activity">
    <reaction evidence="6">
        <text>L-tryptophan + O2 = indole-3-acetamide + CO2 + H2O</text>
        <dbReference type="Rhea" id="RHEA:16165"/>
        <dbReference type="ChEBI" id="CHEBI:15377"/>
        <dbReference type="ChEBI" id="CHEBI:15379"/>
        <dbReference type="ChEBI" id="CHEBI:16031"/>
        <dbReference type="ChEBI" id="CHEBI:16526"/>
        <dbReference type="ChEBI" id="CHEBI:57912"/>
        <dbReference type="EC" id="1.13.12.3"/>
    </reaction>
</comment>
<keyword evidence="5" id="KW-0073">Auxin biosynthesis</keyword>
<proteinExistence type="inferred from homology"/>
<evidence type="ECO:0000256" key="6">
    <source>
        <dbReference type="ARBA" id="ARBA00047321"/>
    </source>
</evidence>
<dbReference type="EMBL" id="BMCT01000008">
    <property type="protein sequence ID" value="GGF81530.1"/>
    <property type="molecule type" value="Genomic_DNA"/>
</dbReference>
<dbReference type="InterPro" id="IPR002937">
    <property type="entry name" value="Amino_oxidase"/>
</dbReference>
<comment type="pathway">
    <text evidence="1">Plant hormone metabolism; auxin biosynthesis.</text>
</comment>
<reference evidence="9" key="2">
    <citation type="submission" date="2020-09" db="EMBL/GenBank/DDBJ databases">
        <authorList>
            <person name="Sun Q."/>
            <person name="Sedlacek I."/>
        </authorList>
    </citation>
    <scope>NUCLEOTIDE SEQUENCE</scope>
    <source>
        <strain evidence="9">CCM 7897</strain>
    </source>
</reference>
<evidence type="ECO:0000256" key="1">
    <source>
        <dbReference type="ARBA" id="ARBA00004814"/>
    </source>
</evidence>
<gene>
    <name evidence="9" type="ORF">GCM10007301_47040</name>
</gene>
<evidence type="ECO:0000256" key="4">
    <source>
        <dbReference type="ARBA" id="ARBA00017871"/>
    </source>
</evidence>
<evidence type="ECO:0000313" key="9">
    <source>
        <dbReference type="EMBL" id="GGF81530.1"/>
    </source>
</evidence>
<protein>
    <recommendedName>
        <fullName evidence="4">Tryptophan 2-monooxygenase</fullName>
        <ecNumber evidence="3">1.13.12.3</ecNumber>
    </recommendedName>
</protein>
<dbReference type="SUPFAM" id="SSF51905">
    <property type="entry name" value="FAD/NAD(P)-binding domain"/>
    <property type="match status" value="1"/>
</dbReference>
<keyword evidence="7" id="KW-0732">Signal</keyword>
<dbReference type="AlphaFoldDB" id="A0A917CDQ7"/>
<feature type="domain" description="Amine oxidase" evidence="8">
    <location>
        <begin position="194"/>
        <end position="435"/>
    </location>
</feature>
<dbReference type="GO" id="GO:0009851">
    <property type="term" value="P:auxin biosynthetic process"/>
    <property type="evidence" value="ECO:0007669"/>
    <property type="project" value="UniProtKB-KW"/>
</dbReference>
<dbReference type="Pfam" id="PF13450">
    <property type="entry name" value="NAD_binding_8"/>
    <property type="match status" value="1"/>
</dbReference>
<evidence type="ECO:0000256" key="7">
    <source>
        <dbReference type="SAM" id="SignalP"/>
    </source>
</evidence>
<evidence type="ECO:0000256" key="5">
    <source>
        <dbReference type="ARBA" id="ARBA00023070"/>
    </source>
</evidence>
<reference evidence="9" key="1">
    <citation type="journal article" date="2014" name="Int. J. Syst. Evol. Microbiol.">
        <title>Complete genome sequence of Corynebacterium casei LMG S-19264T (=DSM 44701T), isolated from a smear-ripened cheese.</title>
        <authorList>
            <consortium name="US DOE Joint Genome Institute (JGI-PGF)"/>
            <person name="Walter F."/>
            <person name="Albersmeier A."/>
            <person name="Kalinowski J."/>
            <person name="Ruckert C."/>
        </authorList>
    </citation>
    <scope>NUCLEOTIDE SEQUENCE</scope>
    <source>
        <strain evidence="9">CCM 7897</strain>
    </source>
</reference>
<evidence type="ECO:0000256" key="3">
    <source>
        <dbReference type="ARBA" id="ARBA00012535"/>
    </source>
</evidence>
<dbReference type="InterPro" id="IPR050281">
    <property type="entry name" value="Flavin_monoamine_oxidase"/>
</dbReference>
<dbReference type="Proteomes" id="UP000606044">
    <property type="component" value="Unassembled WGS sequence"/>
</dbReference>
<organism evidence="9 10">
    <name type="scientific">Azorhizobium oxalatiphilum</name>
    <dbReference type="NCBI Taxonomy" id="980631"/>
    <lineage>
        <taxon>Bacteria</taxon>
        <taxon>Pseudomonadati</taxon>
        <taxon>Pseudomonadota</taxon>
        <taxon>Alphaproteobacteria</taxon>
        <taxon>Hyphomicrobiales</taxon>
        <taxon>Xanthobacteraceae</taxon>
        <taxon>Azorhizobium</taxon>
    </lineage>
</organism>
<evidence type="ECO:0000313" key="10">
    <source>
        <dbReference type="Proteomes" id="UP000606044"/>
    </source>
</evidence>
<name>A0A917CDQ7_9HYPH</name>
<keyword evidence="10" id="KW-1185">Reference proteome</keyword>
<feature type="chain" id="PRO_5037205972" description="Tryptophan 2-monooxygenase" evidence="7">
    <location>
        <begin position="22"/>
        <end position="448"/>
    </location>
</feature>
<dbReference type="Pfam" id="PF01593">
    <property type="entry name" value="Amino_oxidase"/>
    <property type="match status" value="1"/>
</dbReference>
<evidence type="ECO:0000256" key="2">
    <source>
        <dbReference type="ARBA" id="ARBA00005833"/>
    </source>
</evidence>
<comment type="caution">
    <text evidence="9">The sequence shown here is derived from an EMBL/GenBank/DDBJ whole genome shotgun (WGS) entry which is preliminary data.</text>
</comment>